<sequence>MTITEKTELRRQRYDNENADPEIRPERKCEKNLSGAKRKHCRGSNDARVLDGGWKGIFRETSIEKLKHVAEPIGLLLALMLYTCIGGMVFRELELPAEISRMTRLREALCSQRKHLVRTITNNANASNLDSLGAVFQVNVKLRAYELAVQEATEAGLAVGLAGEIEEILKNRSVGDPNERWGISHSIFFASTVLTTIGYGNVVPITHWGKLFCILFALVGIPLTLTVIAGWGRLLAEAVSAIAAEITPNLPTSIASCMPTNMAGRRSLGAFAAVVSLFLYLACGAAMFMLFEKDWDFFDSFYFCFITMTTIGFGDLVPKKPEYALLCTLYFLLGLALTSTIIELVRRQYAQSWRRLQALSGPLAETLKRIGEHAGGDMSALHSDLRRVLTIVSMPRLKRSGVMGIDDSKNREWEEAVEAVLREITTVSPPTLKKPLMQIVIYESSV</sequence>
<dbReference type="RefSeq" id="XP_024941219.1">
    <property type="nucleotide sequence ID" value="XM_025085451.1"/>
</dbReference>
<dbReference type="GO" id="GO:0005886">
    <property type="term" value="C:plasma membrane"/>
    <property type="evidence" value="ECO:0007669"/>
    <property type="project" value="TreeGrafter"/>
</dbReference>
<comment type="similarity">
    <text evidence="8">Belongs to the two pore domain potassium channel (TC 1.A.1.8) family.</text>
</comment>
<keyword evidence="6 10" id="KW-0472">Membrane</keyword>
<gene>
    <name evidence="13" type="primary">LOC107268151</name>
</gene>
<keyword evidence="7 8" id="KW-0407">Ion channel</keyword>
<dbReference type="PANTHER" id="PTHR11003:SF142">
    <property type="entry name" value="POTASSIUM CHANNEL DOMAIN-CONTAINING PROTEIN"/>
    <property type="match status" value="1"/>
</dbReference>
<organism evidence="12 13">
    <name type="scientific">Cephus cinctus</name>
    <name type="common">Wheat stem sawfly</name>
    <dbReference type="NCBI Taxonomy" id="211228"/>
    <lineage>
        <taxon>Eukaryota</taxon>
        <taxon>Metazoa</taxon>
        <taxon>Ecdysozoa</taxon>
        <taxon>Arthropoda</taxon>
        <taxon>Hexapoda</taxon>
        <taxon>Insecta</taxon>
        <taxon>Pterygota</taxon>
        <taxon>Neoptera</taxon>
        <taxon>Endopterygota</taxon>
        <taxon>Hymenoptera</taxon>
        <taxon>Cephoidea</taxon>
        <taxon>Cephidae</taxon>
        <taxon>Cephus</taxon>
    </lineage>
</organism>
<keyword evidence="2 8" id="KW-0813">Transport</keyword>
<dbReference type="InterPro" id="IPR003280">
    <property type="entry name" value="2pore_dom_K_chnl"/>
</dbReference>
<evidence type="ECO:0000256" key="6">
    <source>
        <dbReference type="ARBA" id="ARBA00023136"/>
    </source>
</evidence>
<feature type="transmembrane region" description="Helical" evidence="10">
    <location>
        <begin position="323"/>
        <end position="345"/>
    </location>
</feature>
<protein>
    <submittedName>
        <fullName evidence="13">TWiK family of potassium channels protein 7 isoform X1</fullName>
    </submittedName>
</protein>
<dbReference type="GO" id="GO:0030322">
    <property type="term" value="P:stabilization of membrane potential"/>
    <property type="evidence" value="ECO:0007669"/>
    <property type="project" value="TreeGrafter"/>
</dbReference>
<feature type="transmembrane region" description="Helical" evidence="10">
    <location>
        <begin position="181"/>
        <end position="199"/>
    </location>
</feature>
<feature type="region of interest" description="Disordered" evidence="9">
    <location>
        <begin position="1"/>
        <end position="23"/>
    </location>
</feature>
<evidence type="ECO:0000256" key="8">
    <source>
        <dbReference type="RuleBase" id="RU003857"/>
    </source>
</evidence>
<dbReference type="GO" id="GO:0022841">
    <property type="term" value="F:potassium ion leak channel activity"/>
    <property type="evidence" value="ECO:0007669"/>
    <property type="project" value="TreeGrafter"/>
</dbReference>
<comment type="subcellular location">
    <subcellularLocation>
        <location evidence="1">Membrane</location>
        <topology evidence="1">Multi-pass membrane protein</topology>
    </subcellularLocation>
</comment>
<evidence type="ECO:0000256" key="1">
    <source>
        <dbReference type="ARBA" id="ARBA00004141"/>
    </source>
</evidence>
<dbReference type="PRINTS" id="PR01333">
    <property type="entry name" value="2POREKCHANEL"/>
</dbReference>
<dbReference type="AlphaFoldDB" id="A0AAJ7RII0"/>
<feature type="domain" description="Potassium channel" evidence="11">
    <location>
        <begin position="277"/>
        <end position="347"/>
    </location>
</feature>
<evidence type="ECO:0000256" key="7">
    <source>
        <dbReference type="ARBA" id="ARBA00023303"/>
    </source>
</evidence>
<dbReference type="PANTHER" id="PTHR11003">
    <property type="entry name" value="POTASSIUM CHANNEL, SUBFAMILY K"/>
    <property type="match status" value="1"/>
</dbReference>
<dbReference type="GO" id="GO:0015271">
    <property type="term" value="F:outward rectifier potassium channel activity"/>
    <property type="evidence" value="ECO:0007669"/>
    <property type="project" value="TreeGrafter"/>
</dbReference>
<keyword evidence="4 10" id="KW-1133">Transmembrane helix</keyword>
<evidence type="ECO:0000256" key="5">
    <source>
        <dbReference type="ARBA" id="ARBA00023065"/>
    </source>
</evidence>
<reference evidence="13" key="1">
    <citation type="submission" date="2025-08" db="UniProtKB">
        <authorList>
            <consortium name="RefSeq"/>
        </authorList>
    </citation>
    <scope>IDENTIFICATION</scope>
</reference>
<dbReference type="Gene3D" id="1.10.287.70">
    <property type="match status" value="1"/>
</dbReference>
<keyword evidence="12" id="KW-1185">Reference proteome</keyword>
<feature type="transmembrane region" description="Helical" evidence="10">
    <location>
        <begin position="268"/>
        <end position="290"/>
    </location>
</feature>
<evidence type="ECO:0000256" key="2">
    <source>
        <dbReference type="ARBA" id="ARBA00022448"/>
    </source>
</evidence>
<dbReference type="Pfam" id="PF07885">
    <property type="entry name" value="Ion_trans_2"/>
    <property type="match status" value="2"/>
</dbReference>
<evidence type="ECO:0000259" key="11">
    <source>
        <dbReference type="Pfam" id="PF07885"/>
    </source>
</evidence>
<evidence type="ECO:0000256" key="10">
    <source>
        <dbReference type="SAM" id="Phobius"/>
    </source>
</evidence>
<evidence type="ECO:0000256" key="3">
    <source>
        <dbReference type="ARBA" id="ARBA00022692"/>
    </source>
</evidence>
<accession>A0AAJ7RII0</accession>
<keyword evidence="3 8" id="KW-0812">Transmembrane</keyword>
<name>A0AAJ7RII0_CEPCN</name>
<dbReference type="GeneID" id="107268151"/>
<dbReference type="InterPro" id="IPR013099">
    <property type="entry name" value="K_chnl_dom"/>
</dbReference>
<evidence type="ECO:0000256" key="4">
    <source>
        <dbReference type="ARBA" id="ARBA00022989"/>
    </source>
</evidence>
<evidence type="ECO:0000313" key="12">
    <source>
        <dbReference type="Proteomes" id="UP000694920"/>
    </source>
</evidence>
<dbReference type="SUPFAM" id="SSF81324">
    <property type="entry name" value="Voltage-gated potassium channels"/>
    <property type="match status" value="2"/>
</dbReference>
<dbReference type="Proteomes" id="UP000694920">
    <property type="component" value="Unplaced"/>
</dbReference>
<proteinExistence type="inferred from homology"/>
<feature type="domain" description="Potassium channel" evidence="11">
    <location>
        <begin position="176"/>
        <end position="236"/>
    </location>
</feature>
<keyword evidence="5 8" id="KW-0406">Ion transport</keyword>
<evidence type="ECO:0000313" key="13">
    <source>
        <dbReference type="RefSeq" id="XP_024941219.1"/>
    </source>
</evidence>
<evidence type="ECO:0000256" key="9">
    <source>
        <dbReference type="SAM" id="MobiDB-lite"/>
    </source>
</evidence>
<feature type="transmembrane region" description="Helical" evidence="10">
    <location>
        <begin position="211"/>
        <end position="231"/>
    </location>
</feature>